<feature type="compositionally biased region" description="Acidic residues" evidence="30">
    <location>
        <begin position="1878"/>
        <end position="1897"/>
    </location>
</feature>
<dbReference type="Pfam" id="PF06459">
    <property type="entry name" value="RR_TM4-6"/>
    <property type="match status" value="2"/>
</dbReference>
<dbReference type="InterPro" id="IPR035762">
    <property type="entry name" value="SPRY3_RyR"/>
</dbReference>
<evidence type="ECO:0000256" key="12">
    <source>
        <dbReference type="ARBA" id="ARBA00022799"/>
    </source>
</evidence>
<dbReference type="Pfam" id="PF01365">
    <property type="entry name" value="RYDR_ITPR"/>
    <property type="match status" value="2"/>
</dbReference>
<dbReference type="GO" id="GO:0014808">
    <property type="term" value="P:release of sequestered calcium ion into cytosol by sarcoplasmic reticulum"/>
    <property type="evidence" value="ECO:0007669"/>
    <property type="project" value="TreeGrafter"/>
</dbReference>
<dbReference type="InterPro" id="IPR035764">
    <property type="entry name" value="SPRY2_RyR"/>
</dbReference>
<keyword evidence="5" id="KW-0597">Phosphoprotein</keyword>
<feature type="domain" description="MIR" evidence="33">
    <location>
        <begin position="152"/>
        <end position="197"/>
    </location>
</feature>
<dbReference type="InterPro" id="IPR003877">
    <property type="entry name" value="SPRY_dom"/>
</dbReference>
<keyword evidence="17 31" id="KW-1133">Transmembrane helix</keyword>
<dbReference type="InterPro" id="IPR035761">
    <property type="entry name" value="SPRY1_RyR"/>
</dbReference>
<dbReference type="Pfam" id="PF08454">
    <property type="entry name" value="RIH_assoc"/>
    <property type="match status" value="1"/>
</dbReference>
<feature type="compositionally biased region" description="Basic and acidic residues" evidence="30">
    <location>
        <begin position="4328"/>
        <end position="4344"/>
    </location>
</feature>
<evidence type="ECO:0000313" key="34">
    <source>
        <dbReference type="Ensembl" id="ENSPNAP00000009876.2"/>
    </source>
</evidence>
<evidence type="ECO:0000256" key="31">
    <source>
        <dbReference type="SAM" id="Phobius"/>
    </source>
</evidence>
<dbReference type="FunFam" id="2.60.120.920:FF:000019">
    <property type="entry name" value="Ryanodine receptor 1 (skeletal)"/>
    <property type="match status" value="1"/>
</dbReference>
<evidence type="ECO:0000256" key="5">
    <source>
        <dbReference type="ARBA" id="ARBA00022553"/>
    </source>
</evidence>
<protein>
    <recommendedName>
        <fullName evidence="2">Ryanodine receptor 1</fullName>
    </recommendedName>
    <alternativeName>
        <fullName evidence="25">Skeletal muscle calcium release channel</fullName>
    </alternativeName>
    <alternativeName>
        <fullName evidence="23">Skeletal muscle ryanodine receptor</fullName>
    </alternativeName>
    <alternativeName>
        <fullName evidence="26">Skeletal muscle-type ryanodine receptor</fullName>
    </alternativeName>
    <alternativeName>
        <fullName evidence="24">Type 1 ryanodine receptor</fullName>
    </alternativeName>
</protein>
<dbReference type="SUPFAM" id="SSF49899">
    <property type="entry name" value="Concanavalin A-like lectins/glucanases"/>
    <property type="match status" value="3"/>
</dbReference>
<dbReference type="Ensembl" id="ENSPNAT00000016363.2">
    <property type="protein sequence ID" value="ENSPNAP00000009876.2"/>
    <property type="gene ID" value="ENSPNAG00000029825.2"/>
</dbReference>
<dbReference type="CDD" id="cd12879">
    <property type="entry name" value="SPRY3_RyR"/>
    <property type="match status" value="1"/>
</dbReference>
<dbReference type="STRING" id="42514.ENSPNAP00000009876"/>
<evidence type="ECO:0000256" key="19">
    <source>
        <dbReference type="ARBA" id="ARBA00023136"/>
    </source>
</evidence>
<dbReference type="InterPro" id="IPR013333">
    <property type="entry name" value="Ryan_recept"/>
</dbReference>
<keyword evidence="35" id="KW-1185">Reference proteome</keyword>
<reference evidence="34" key="3">
    <citation type="submission" date="2025-09" db="UniProtKB">
        <authorList>
            <consortium name="Ensembl"/>
        </authorList>
    </citation>
    <scope>IDENTIFICATION</scope>
</reference>
<evidence type="ECO:0000256" key="21">
    <source>
        <dbReference type="ARBA" id="ARBA00023286"/>
    </source>
</evidence>
<dbReference type="GeneTree" id="ENSGT00940000155288"/>
<feature type="region of interest" description="Disordered" evidence="30">
    <location>
        <begin position="1331"/>
        <end position="1366"/>
    </location>
</feature>
<dbReference type="InterPro" id="IPR000699">
    <property type="entry name" value="RIH_dom"/>
</dbReference>
<dbReference type="FunFam" id="1.25.10.30:FF:000002">
    <property type="entry name" value="ryanodine receptor isoform X2"/>
    <property type="match status" value="1"/>
</dbReference>
<dbReference type="PANTHER" id="PTHR46399:SF10">
    <property type="entry name" value="RYANODINE RECEPTOR 1"/>
    <property type="match status" value="1"/>
</dbReference>
<dbReference type="Gene3D" id="1.25.10.30">
    <property type="entry name" value="IP3 receptor type 1 binding core, RIH domain"/>
    <property type="match status" value="1"/>
</dbReference>
<keyword evidence="12" id="KW-0702">S-nitrosylation</keyword>
<dbReference type="Pfam" id="PF00520">
    <property type="entry name" value="Ion_trans"/>
    <property type="match status" value="1"/>
</dbReference>
<dbReference type="CDD" id="cd12878">
    <property type="entry name" value="SPRY2_RyR"/>
    <property type="match status" value="1"/>
</dbReference>
<dbReference type="InterPro" id="IPR035910">
    <property type="entry name" value="RyR/IP3R_RIH_dom_sf"/>
</dbReference>
<feature type="region of interest" description="Disordered" evidence="30">
    <location>
        <begin position="1843"/>
        <end position="1897"/>
    </location>
</feature>
<reference evidence="34 35" key="1">
    <citation type="submission" date="2020-10" db="EMBL/GenBank/DDBJ databases">
        <title>Pygocentrus nattereri (red-bellied piranha) genome, fPygNat1, primary haplotype.</title>
        <authorList>
            <person name="Myers G."/>
            <person name="Meyer A."/>
            <person name="Karagic N."/>
            <person name="Pippel M."/>
            <person name="Winkler S."/>
            <person name="Tracey A."/>
            <person name="Wood J."/>
            <person name="Formenti G."/>
            <person name="Howe K."/>
            <person name="Fedrigo O."/>
            <person name="Jarvis E.D."/>
        </authorList>
    </citation>
    <scope>NUCLEOTIDE SEQUENCE [LARGE SCALE GENOMIC DNA]</scope>
</reference>
<feature type="domain" description="MIR" evidence="33">
    <location>
        <begin position="270"/>
        <end position="333"/>
    </location>
</feature>
<evidence type="ECO:0000256" key="29">
    <source>
        <dbReference type="SAM" id="Coils"/>
    </source>
</evidence>
<feature type="domain" description="B30.2/SPRY" evidence="32">
    <location>
        <begin position="1010"/>
        <end position="1206"/>
    </location>
</feature>
<dbReference type="InterPro" id="IPR016093">
    <property type="entry name" value="MIR_motif"/>
</dbReference>
<dbReference type="Gene3D" id="6.20.350.10">
    <property type="match status" value="1"/>
</dbReference>
<keyword evidence="4" id="KW-0217">Developmental protein</keyword>
<dbReference type="InterPro" id="IPR011992">
    <property type="entry name" value="EF-hand-dom_pair"/>
</dbReference>
<dbReference type="GO" id="GO:0042383">
    <property type="term" value="C:sarcolemma"/>
    <property type="evidence" value="ECO:0007669"/>
    <property type="project" value="TreeGrafter"/>
</dbReference>
<keyword evidence="8 31" id="KW-0812">Transmembrane</keyword>
<evidence type="ECO:0000256" key="25">
    <source>
        <dbReference type="ARBA" id="ARBA00032969"/>
    </source>
</evidence>
<feature type="compositionally biased region" description="Gly residues" evidence="30">
    <location>
        <begin position="4368"/>
        <end position="4384"/>
    </location>
</feature>
<dbReference type="Gene3D" id="2.80.10.50">
    <property type="match status" value="2"/>
</dbReference>
<evidence type="ECO:0000256" key="14">
    <source>
        <dbReference type="ARBA" id="ARBA00022840"/>
    </source>
</evidence>
<evidence type="ECO:0000256" key="20">
    <source>
        <dbReference type="ARBA" id="ARBA00023170"/>
    </source>
</evidence>
<keyword evidence="6" id="KW-0109">Calcium transport</keyword>
<keyword evidence="18" id="KW-0406">Ion transport</keyword>
<evidence type="ECO:0000256" key="2">
    <source>
        <dbReference type="ARBA" id="ARBA00014291"/>
    </source>
</evidence>
<keyword evidence="19 31" id="KW-0472">Membrane</keyword>
<dbReference type="Pfam" id="PF21119">
    <property type="entry name" value="RYDR_Jsol"/>
    <property type="match status" value="1"/>
</dbReference>
<dbReference type="GO" id="GO:0005516">
    <property type="term" value="F:calmodulin binding"/>
    <property type="evidence" value="ECO:0007669"/>
    <property type="project" value="UniProtKB-KW"/>
</dbReference>
<feature type="transmembrane region" description="Helical" evidence="31">
    <location>
        <begin position="4413"/>
        <end position="4434"/>
    </location>
</feature>
<dbReference type="Pfam" id="PF02815">
    <property type="entry name" value="MIR"/>
    <property type="match status" value="1"/>
</dbReference>
<dbReference type="GO" id="GO:0005219">
    <property type="term" value="F:ryanodine-sensitive calcium-release channel activity"/>
    <property type="evidence" value="ECO:0007669"/>
    <property type="project" value="InterPro"/>
</dbReference>
<keyword evidence="14" id="KW-0067">ATP-binding</keyword>
<dbReference type="OMA" id="TIHWAQE"/>
<evidence type="ECO:0000256" key="15">
    <source>
        <dbReference type="ARBA" id="ARBA00022860"/>
    </source>
</evidence>
<organism evidence="34 35">
    <name type="scientific">Pygocentrus nattereri</name>
    <name type="common">Red-bellied piranha</name>
    <dbReference type="NCBI Taxonomy" id="42514"/>
    <lineage>
        <taxon>Eukaryota</taxon>
        <taxon>Metazoa</taxon>
        <taxon>Chordata</taxon>
        <taxon>Craniata</taxon>
        <taxon>Vertebrata</taxon>
        <taxon>Euteleostomi</taxon>
        <taxon>Actinopterygii</taxon>
        <taxon>Neopterygii</taxon>
        <taxon>Teleostei</taxon>
        <taxon>Ostariophysi</taxon>
        <taxon>Characiformes</taxon>
        <taxon>Characoidei</taxon>
        <taxon>Pygocentrus</taxon>
    </lineage>
</organism>
<evidence type="ECO:0000256" key="30">
    <source>
        <dbReference type="SAM" id="MobiDB-lite"/>
    </source>
</evidence>
<dbReference type="SMART" id="SM00472">
    <property type="entry name" value="MIR"/>
    <property type="match status" value="4"/>
</dbReference>
<dbReference type="SUPFAM" id="SSF47473">
    <property type="entry name" value="EF-hand"/>
    <property type="match status" value="1"/>
</dbReference>
<feature type="region of interest" description="Disordered" evidence="30">
    <location>
        <begin position="2047"/>
        <end position="2066"/>
    </location>
</feature>
<dbReference type="PROSITE" id="PS50919">
    <property type="entry name" value="MIR"/>
    <property type="match status" value="4"/>
</dbReference>
<evidence type="ECO:0000256" key="17">
    <source>
        <dbReference type="ARBA" id="ARBA00022989"/>
    </source>
</evidence>
<keyword evidence="7" id="KW-0107">Calcium channel</keyword>
<comment type="function">
    <text evidence="27">Cytosolic calcium-activated calcium channel that mediates the release of Ca(2+) from the sarcoplasmic reticulum into the cytosol and thereby plays a key role in triggering muscle contraction following depolarization of T-tubules. Repeated very high-level exercise increases the open probability of the channel and leads to Ca(2+) leaking into the cytoplasm. Can also mediate the release of Ca(2+) from intracellular stores in neurons, and may thereby promote prolonged Ca(2+) signaling in the brain. Required for normal embryonic development of muscle fibers and skeletal muscle. Required for normal heart morphogenesis, skin development and ossification during embryogenesis.</text>
</comment>
<keyword evidence="29" id="KW-0175">Coiled coil</keyword>
<feature type="transmembrane region" description="Helical" evidence="31">
    <location>
        <begin position="4618"/>
        <end position="4638"/>
    </location>
</feature>
<feature type="region of interest" description="Disordered" evidence="30">
    <location>
        <begin position="4322"/>
        <end position="4400"/>
    </location>
</feature>
<evidence type="ECO:0000256" key="27">
    <source>
        <dbReference type="ARBA" id="ARBA00045680"/>
    </source>
</evidence>
<comment type="subcellular location">
    <subcellularLocation>
        <location evidence="1">Sarcoplasmic reticulum membrane</location>
        <topology evidence="1">Multi-pass membrane protein</topology>
    </subcellularLocation>
</comment>
<dbReference type="FunFam" id="2.80.10.50:FF:000009">
    <property type="entry name" value="Ryanodine receptor 1 (skeletal)"/>
    <property type="match status" value="1"/>
</dbReference>
<feature type="domain" description="B30.2/SPRY" evidence="32">
    <location>
        <begin position="584"/>
        <end position="794"/>
    </location>
</feature>
<feature type="compositionally biased region" description="Basic and acidic residues" evidence="30">
    <location>
        <begin position="1858"/>
        <end position="1877"/>
    </location>
</feature>
<dbReference type="Gene3D" id="2.60.120.920">
    <property type="match status" value="3"/>
</dbReference>
<keyword evidence="22" id="KW-0407">Ion channel</keyword>
<dbReference type="InterPro" id="IPR013662">
    <property type="entry name" value="RIH_assoc-dom"/>
</dbReference>
<accession>A0A3B4CG62</accession>
<dbReference type="GO" id="GO:0034704">
    <property type="term" value="C:calcium channel complex"/>
    <property type="evidence" value="ECO:0007669"/>
    <property type="project" value="TreeGrafter"/>
</dbReference>
<sequence>ELEGGIGMLDDTIVLQCTATVLKEQIKLCLSCEGFGNRLCFLETTSNAQNVPPDLAICAFVLEQSLSVRALQEMLANTVEMTESSQGGGHRTLLYGHAILLRHNHSGMYLSCLTTSRSLTDKLAFDVGLQEDSTGEACWWTIHPASKQRSEGEKVRVGDDLILVSVSSERYLHLSYASGDLMVDASFMQTLWNMNPVCSGCELAEGEHLLRLYYGHVLRLFHGHMDECLAIPPPDQGEDQRKIAQYESGAVCSQARSLWRLEPLRISWSGGHMKWGQAFRIRHITTGRYLCLDEEKGLMVLDPEKANTKQSAFCFRASKEKVEVAKKRDVEGMGVPEIKYGESMCFVQHVSTALWVTYAALDAKAARLGTMKRKVILHQEGHMDDALLLSRSQTEESQAARMIYSTTGLFTQFIKGLDSLSGKNRSVGPVILPLDGVVLSLQDLIHYFRPPEEELEHEEKQTKLRSLRNRQNLFQEEGMITIVLECVDRLNVYNTAAHFSEFAGEEAAESWKEIVNLLYELLASLIRGNRANCALFCDNLDWLVSKLDRLEASSGILEVLYCVLIESPEVLNIIQENHIKSIISLLDKHGRNHKVLDVLRSLCVCNGVAVRSNQNLITENLLPRRDLLLQTNIVNYVTSVRPNIFLGTCEGSTQYKKWYYEMIVDYVEPFVTAQVSHLRVGWAMTEGYSPYPGGGEGWGGNGVGDDLYSYGFDGLHLWSGHVSRQVASPSQHVLAADDVVSCCLDLSVPSISFRINGHPVQGMFENFNLDGLFFPVISFSAGVKARFLLGGRHGDFKFLPPPGYAPCYEALLPKERMRIEPIKEYKHDFDGVRNLLGPTQSLTHTSFTPCPVDTAQIVLPPHLERIREKLAENIHELWAVTRIEQGWTFGPFRDDNKKLHPCLVDFQSLPEPERNYNLQMSGETLKTLLALGCHVGMGDEKAEENLKKIKLPKTYVMTSGYKPAPLDLSHVKLTPNQNQLVEKLAENGHNVWARDRVRQGWTYSIVQDIMNKRNPRLVPYNLLDERTKKTNRDSVNNAVRTLIGYGYNIEPPDQESSGHAVDNARGDKVRIFRAEKQYAVTSGKWYFEFEAVTTGEMRVGWARPNVRAGTDLGADELAYVFNGNRAQRWHIGNEPFGRQWQSGDVVGCMIDLVEMNIMFTLNGEMLISDSGSEMAFKNIEIGDGFIPVCALGLSQVGRINLGQNVSSLRYFAICGLQEGFEPFAINMKRDITMWFSKSLPQFVPVPTDHNHIEVSRVDGTVDSAPCLKLTHKTFGSQNANTDMLFLRLSMPIEFYETFKVPAGTTPLTRALTIPEDEVLEVDPDSDYEVLKKSASRKEQEEKEKEPSVAKDIPGIKENDKDTASEKGKKKGFLFKAKKAALITPPPPPPVVPRLVEDVVPDDRDDPEIILNTTTYYYSVRIFAGQEPGGVWVGWVTPDYHQYDLNFDLFKVRTVTVTVGDDRGNIHDSIKRSNCYMVWGGDLISGSQQRFSQEDLVVGCLVDLATGLMTFTANGKEINTFYQVEPNTKLFPAVFVQPFSQNMLQFELGKLKNIMPLSAAMFRSERKNPVPQCPPRLDTEMLTPVIWSRMPNHFLKPEVGKVSERHGWMVECTEPLTMMALHIPEENRCIDILELSEHHDWLKFHYHTLMLYCAVCALGNNRVAHALCSHVDESQLFYAIENTYLPGPLRSGYYDLLISIHLESAKRNRLGTNREFIVPMTEDTLSITLYPDAEKAQDLPGVGLTTCLRPKLHFSPINFVGTDPDLYTLSPIFPLQELKTKSLSMLTEAVMDGSQAMRDPVGGSVEFHFVPILKLISTLLIMGIFNNEDVKHILKMIDPNVFGDAKEEEGGGEGEEEATEKPGEEQGGEKVDGEKAEEEKEAEEGGGEGQEEAEEAPEEGLLQMKLPESVKLQMCTLLQFFCDCELRHRVEAIVAFSDTFVQNIQSNQRERYNELMRAFTMSAAETARRTREFRSPPQEQVIMLTNFKHSPDDEECPVPEEVREYLQLFHNDILNHCGVHMEEEEEEEEVDTSVRGRLLKLVEKVKNLRKKQEEEEPEPEEEPKPSTLQELISHTMIHWAQESFIQNPELVRMMFSLLHRQYDSLGELIRALPKAYAINAVSMQDTMDLLECLGQIRSLLIVQMGPEEERLMIQSIGNIMNNKVFYQHPNLMRALGMHETVMEVMVNVLGGGGDSKEIRFPQMVTNCCRFLCYFCRISRQNQRSMFDHLSYLLQNSGIGLGMRGSTPLDVAAASCIDNNELALALQEQDLEMVVTYLAGCGLQMCPILLSKGYPDIGWNPCGGERYLDFLRFAVFVNGESVEENANVVVRLLIRRPECFGPALRGEGGAGLLAAMEDAIKISEDPARDGPTPKKDRRFMFGGEEQQEENRVHLGNAIMSFYSALIDLLGRCAPEMHLIQAGKGEALRIRAILRSLVPIEDLVGVISLPVQIPTFGKEGQTVEPKMSASFVPDHKASMVLFLDRVYCIENQDFLLHVLEVGFLPDMRAAASLDTAAFSTTEMALALNRYLCSAVLPLLTKCAPLFAGSDHRAIMIDSMLHTIYRLSRGRALTKAQRDVIEDCLMSLVKYLHPSMLQHLLRRLVFDVPILNEYAKMPLKLLTNHYERCWKYYCLPNGWANFGITSEEELHLSRKLFWGIFESLAHKKFDAELFKIAMPCICAIAGAIPPDYVDASYSATEKKATVDAEGNFDPRPVETTNTIIPEKLDAFINKYAEHTHDKWAFEKIQNNWTYGETLDEIAKTHPMLRPYKTFSEKDKEIYRWPIKESIKAMLAWEWTIEKARDEGEKVEKAATTATRKISQTAQATYDPSQGYSPQPVDLATMALSRELQSMAEQLAENYHNTWGRKKKMELQAKGGGTHPLLVPYDTLTAKEKSRDREKAQDLLKFLQFEGYAVTRGLKDMEQEISSIEKRFAYGFLQKLLKWMEIAQEFIAHLEAVVSSGRVEKSPHEQEIKFFAKILLPLVNQYFKNHCLYFLSTPAKVLGSGGHASNKEKEMIASIFCKLAALVRHRVSLFGKNLHKRLMTVMKSGPEIVKAGLRSFFESAADDIEKMVENLKLGKVSTKNQVKGVSQNINYTTVALLPVLTSLFDHIAQHQFGDDVILDDLQISCYRLMCSIYSVGTVKTPHAEKLRPALGECLAHLAAAMPVAFLEPNLNEFNAYSVYTTKTPRERAILGLPSQVQELCLDIPELDVLMKEIGDLAESGARYTEMPHVIEITLPMLCNYLPRWWERGPESFPEQEGQLCTDVTSEHLNQLLGSIMKIVVNNLGIDEASWMKRLAVFAQPIVSRAKPEMLKSHFIPTMEKLKKRSGKVVAEEEQLRMEGKTEVDSEGGTIRDEFAVLCRDLYALYPLLIRYVDNNRARWLTCPDPDAEDLFRMVGEVFIFWSKSHNFKREEQNFVVMNEINNMSFLTADSKSKMSKFLQGGGADAERTKKKRRGDRYSVQTSLIVAALKKLLPIGLNMCSPADQELINLAKIRYSLKDTDEEVREFLQNNLHLQGKVEDPSMRWQMALYKETSGKAEDAENPEKVVKRVQEVSAVLYHIEVTEHPFKSKKMVWHKLLSKQRRRAVVACFRMTPLYNIPRHRGSNLFLDGYKRNWLENEGYSFEDKMIDDLSKTMEEEEEEEEETEAKPDPLHQLILHFSRTALTEKTKLDVDHLYMAYADIMAKVSGTLSILGEKEMEKQRLLYQQSRLHDRGAAEMVLQMISACKGEPGAMVSSTLKLGISILNGGNCDVQQRMLDYLKDKKDVGFFLSLQALMQTCSVLDLNAFERQNKAEGLGMVSEEGTNEKVMADDEFTCDLFRFLQLLCEGHNNDFQNYLRTQTGSTTTINVIICTVDYLLRLQESISDFYWYYSGKDIIDEPGKRNFSKAMTVAKQVFNSLTEYIQGPCTGNQQSLAHSRLWDAVVGFLHVFAHMMMKLAQDSSQIGLLKELLDLQKDMVVMLLSLLEGNVVNGTIARQMVDMLVESSSNVEMILKFFDMFLKLKDIVASDAFLDYVTDPRGLISKKDFSKAMDSQKQYSPSEIQFLLSCSEADENEMINFEEFANRFQEPAKDIGFNIAVLLTNLSEHVPHDTRLQNFLEQAESVLNYFRPFLGRIEIMGASKRIERIYFEISEANRNQWEMPQVRESKRQFIFDVVNEGAESEKMELFVNFCEDTIFEMNIASQISEQEEEGNGDEDEEEEEDSGRGGEGDGGEGEEGNGEEAPAESSSAFADFIKSVVNFLNLFTFRNLRRRYRKLRKMTIKEMIIGLATFFFTILMGILHFIYSVCKGLFMLIWNTLFGGGLVEGAKKMTLTEILTNMPDPTQDEVHGDLPPEPGARKVQEAGGSGEGEEAGGGEEEDEDGQEAEGGGRPGFDTPGGLGDMGETEPEEPPTPEGTPLLKRKLNYLSRNFYNLRFLALFIAFALNFILLFYKVSSSPPGEEDFEGSGMFEGSGLFEGSGDEDDEEGPVYYFLEESTGYMEPALAFFGILHTIISFLCIIGYNCLKVPLVIFKREKELARKLEFDGLYVTEQPEDDDIKGQWDRLVLNTPTFPNNYWDKFVKRKVLDKYGDIYGRERIAELLGMDLASLDVSQMTQEKKPKPDTSMLTSIDIKYQIWKFGVVFTDNTFLYLVWYLVMSLLGHYNNFFFACHLLDIAMGVKTLRTILSSVTHNGKQLVMTVGLLAVVVYLYTVVAFNFFRKFYNMSEDEDEPDMKCDDMMTCYLFHMYVGVRAGGGIGDEIEDPAGDEYELYRVVFDITFFFFVIVILLAIIQGLIIDAFGELRDQQEQVREDMETKCFICGIGSDYFDTTPHGFETHTLEEHNLANYMFFLMYLINKDETEHTGQESYVWKMYQERCWDFFPAGDCFRKQYEDQLG</sequence>
<evidence type="ECO:0000256" key="6">
    <source>
        <dbReference type="ARBA" id="ARBA00022568"/>
    </source>
</evidence>
<feature type="domain" description="B30.2/SPRY" evidence="32">
    <location>
        <begin position="1340"/>
        <end position="1552"/>
    </location>
</feature>
<dbReference type="FunFam" id="2.60.120.920:FF:000003">
    <property type="entry name" value="ryanodine receptor isoform X2"/>
    <property type="match status" value="1"/>
</dbReference>
<feature type="domain" description="MIR" evidence="33">
    <location>
        <begin position="209"/>
        <end position="264"/>
    </location>
</feature>
<keyword evidence="10" id="KW-0677">Repeat</keyword>
<evidence type="ECO:0000259" key="33">
    <source>
        <dbReference type="PROSITE" id="PS50919"/>
    </source>
</evidence>
<keyword evidence="13" id="KW-0106">Calcium</keyword>
<evidence type="ECO:0000256" key="28">
    <source>
        <dbReference type="ARBA" id="ARBA00046784"/>
    </source>
</evidence>
<evidence type="ECO:0000256" key="10">
    <source>
        <dbReference type="ARBA" id="ARBA00022737"/>
    </source>
</evidence>
<dbReference type="InterPro" id="IPR001870">
    <property type="entry name" value="B30.2/SPRY"/>
</dbReference>
<keyword evidence="16" id="KW-0703">Sarcoplasmic reticulum</keyword>
<dbReference type="Proteomes" id="UP001501920">
    <property type="component" value="Chromosome 7"/>
</dbReference>
<dbReference type="GO" id="GO:0005524">
    <property type="term" value="F:ATP binding"/>
    <property type="evidence" value="ECO:0007669"/>
    <property type="project" value="UniProtKB-KW"/>
</dbReference>
<dbReference type="Gene3D" id="1.10.490.160">
    <property type="match status" value="2"/>
</dbReference>
<dbReference type="PROSITE" id="PS50188">
    <property type="entry name" value="B302_SPRY"/>
    <property type="match status" value="3"/>
</dbReference>
<evidence type="ECO:0000256" key="23">
    <source>
        <dbReference type="ARBA" id="ARBA00031197"/>
    </source>
</evidence>
<evidence type="ECO:0000256" key="8">
    <source>
        <dbReference type="ARBA" id="ARBA00022692"/>
    </source>
</evidence>
<evidence type="ECO:0000256" key="7">
    <source>
        <dbReference type="ARBA" id="ARBA00022673"/>
    </source>
</evidence>
<dbReference type="InterPro" id="IPR036300">
    <property type="entry name" value="MIR_dom_sf"/>
</dbReference>
<evidence type="ECO:0000256" key="16">
    <source>
        <dbReference type="ARBA" id="ARBA00022951"/>
    </source>
</evidence>
<dbReference type="Pfam" id="PF08709">
    <property type="entry name" value="Ins145_P3_rec"/>
    <property type="match status" value="1"/>
</dbReference>
<evidence type="ECO:0000256" key="3">
    <source>
        <dbReference type="ARBA" id="ARBA00022448"/>
    </source>
</evidence>
<reference evidence="34" key="2">
    <citation type="submission" date="2025-08" db="UniProtKB">
        <authorList>
            <consortium name="Ensembl"/>
        </authorList>
    </citation>
    <scope>IDENTIFICATION</scope>
</reference>
<feature type="transmembrane region" description="Helical" evidence="31">
    <location>
        <begin position="4678"/>
        <end position="4700"/>
    </location>
</feature>
<keyword evidence="20" id="KW-0675">Receptor</keyword>
<dbReference type="Gene3D" id="1.10.287.70">
    <property type="match status" value="1"/>
</dbReference>
<dbReference type="InterPro" id="IPR043136">
    <property type="entry name" value="B30.2/SPRY_sf"/>
</dbReference>
<dbReference type="PANTHER" id="PTHR46399">
    <property type="entry name" value="B30.2/SPRY DOMAIN-CONTAINING PROTEIN"/>
    <property type="match status" value="1"/>
</dbReference>
<dbReference type="Pfam" id="PF02026">
    <property type="entry name" value="RyR"/>
    <property type="match status" value="4"/>
</dbReference>
<feature type="region of interest" description="Disordered" evidence="30">
    <location>
        <begin position="4188"/>
        <end position="4228"/>
    </location>
</feature>
<dbReference type="GO" id="GO:0006874">
    <property type="term" value="P:intracellular calcium ion homeostasis"/>
    <property type="evidence" value="ECO:0007669"/>
    <property type="project" value="InterPro"/>
</dbReference>
<dbReference type="InterPro" id="IPR014821">
    <property type="entry name" value="Ins145_P3_rcpt"/>
</dbReference>
<feature type="coiled-coil region" evidence="29">
    <location>
        <begin position="3623"/>
        <end position="3650"/>
    </location>
</feature>
<dbReference type="GO" id="GO:0033017">
    <property type="term" value="C:sarcoplasmic reticulum membrane"/>
    <property type="evidence" value="ECO:0007669"/>
    <property type="project" value="UniProtKB-SubCell"/>
</dbReference>
<evidence type="ECO:0000256" key="13">
    <source>
        <dbReference type="ARBA" id="ARBA00022837"/>
    </source>
</evidence>
<evidence type="ECO:0000256" key="1">
    <source>
        <dbReference type="ARBA" id="ARBA00004326"/>
    </source>
</evidence>
<dbReference type="GO" id="GO:0046872">
    <property type="term" value="F:metal ion binding"/>
    <property type="evidence" value="ECO:0007669"/>
    <property type="project" value="UniProtKB-KW"/>
</dbReference>
<dbReference type="GO" id="GO:0005790">
    <property type="term" value="C:smooth endoplasmic reticulum"/>
    <property type="evidence" value="ECO:0007669"/>
    <property type="project" value="TreeGrafter"/>
</dbReference>
<evidence type="ECO:0000256" key="24">
    <source>
        <dbReference type="ARBA" id="ARBA00032832"/>
    </source>
</evidence>
<dbReference type="InterPro" id="IPR003032">
    <property type="entry name" value="Ryanodine_rcpt"/>
</dbReference>
<keyword evidence="11" id="KW-0547">Nucleotide-binding</keyword>
<feature type="compositionally biased region" description="Acidic residues" evidence="30">
    <location>
        <begin position="4351"/>
        <end position="4367"/>
    </location>
</feature>
<evidence type="ECO:0000256" key="22">
    <source>
        <dbReference type="ARBA" id="ARBA00023303"/>
    </source>
</evidence>
<dbReference type="CDD" id="cd12877">
    <property type="entry name" value="SPRY1_RyR"/>
    <property type="match status" value="1"/>
</dbReference>
<feature type="compositionally biased region" description="Acidic residues" evidence="30">
    <location>
        <begin position="4189"/>
        <end position="4205"/>
    </location>
</feature>
<dbReference type="FunFam" id="1.10.490.160:FF:000001">
    <property type="entry name" value="Ryanodine receptor 2 (Cardiac)"/>
    <property type="match status" value="1"/>
</dbReference>
<dbReference type="InterPro" id="IPR005821">
    <property type="entry name" value="Ion_trans_dom"/>
</dbReference>
<keyword evidence="9" id="KW-0479">Metal-binding</keyword>
<feature type="transmembrane region" description="Helical" evidence="31">
    <location>
        <begin position="4759"/>
        <end position="4782"/>
    </location>
</feature>
<evidence type="ECO:0000259" key="32">
    <source>
        <dbReference type="PROSITE" id="PS50188"/>
    </source>
</evidence>
<evidence type="ECO:0000256" key="26">
    <source>
        <dbReference type="ARBA" id="ARBA00033030"/>
    </source>
</evidence>
<dbReference type="InterPro" id="IPR048581">
    <property type="entry name" value="RYDR_Jsol"/>
</dbReference>
<dbReference type="FunFam" id="2.60.120.920:FF:000002">
    <property type="entry name" value="ryanodine receptor isoform X2"/>
    <property type="match status" value="1"/>
</dbReference>
<dbReference type="InterPro" id="IPR009460">
    <property type="entry name" value="Ryanrecept_TM4-6"/>
</dbReference>
<keyword evidence="15" id="KW-0112">Calmodulin-binding</keyword>
<keyword evidence="21" id="KW-1071">Ligand-gated ion channel</keyword>
<dbReference type="SUPFAM" id="SSF82109">
    <property type="entry name" value="MIR domain"/>
    <property type="match status" value="2"/>
</dbReference>
<comment type="subunit">
    <text evidence="28">Homotetramer. Can also form heterotetramers with RYR2. Identified in a complex composed of RYR1, PDE4D, PKA, FKBP1A and protein phosphatase 1 (PP1). Repeated very high-level exercise decreases interaction with PDE4D and protein phosphatase 1 (PP1). Interacts with CALM; CALM with bound calcium inhibits the RYR1 channel activity. Interacts with S100A1. Interacts with FKBP1A; this stabilizes the closed conformation of the channel. Interacts with CACNA1S; interaction with CACNA1S is important for activation of the RYR1 channel. Interacts with CACNB1. Interacts with TRDN and ASPH; these interactions stimulate RYR1 channel activity. Interacts with SELENON. Interacts with scorpion calcins (AC P0DPT1; AC P0DM30; AC A0A1L4BJ42; AC P59868; AC P60254; AC B8QG00; AC L0GBR1; AC P60252; AC P60253).</text>
</comment>
<dbReference type="GO" id="GO:0030018">
    <property type="term" value="C:Z disc"/>
    <property type="evidence" value="ECO:0007669"/>
    <property type="project" value="TreeGrafter"/>
</dbReference>
<feature type="transmembrane region" description="Helical" evidence="31">
    <location>
        <begin position="4268"/>
        <end position="4287"/>
    </location>
</feature>
<evidence type="ECO:0000256" key="4">
    <source>
        <dbReference type="ARBA" id="ARBA00022473"/>
    </source>
</evidence>
<dbReference type="Pfam" id="PF00622">
    <property type="entry name" value="SPRY"/>
    <property type="match status" value="3"/>
</dbReference>
<keyword evidence="3" id="KW-0813">Transport</keyword>
<dbReference type="FunFam" id="1.10.287.70:FF:000017">
    <property type="entry name" value="ryanodine receptor isoform X2"/>
    <property type="match status" value="1"/>
</dbReference>
<dbReference type="InterPro" id="IPR015925">
    <property type="entry name" value="Ryanodine_IP3_receptor"/>
</dbReference>
<dbReference type="SMART" id="SM00449">
    <property type="entry name" value="SPRY"/>
    <property type="match status" value="3"/>
</dbReference>
<dbReference type="FunFam" id="2.80.10.50:FF:000006">
    <property type="entry name" value="Ryanodine receptor 2 (Cardiac)"/>
    <property type="match status" value="1"/>
</dbReference>
<evidence type="ECO:0000256" key="11">
    <source>
        <dbReference type="ARBA" id="ARBA00022741"/>
    </source>
</evidence>
<feature type="domain" description="MIR" evidence="33">
    <location>
        <begin position="90"/>
        <end position="145"/>
    </location>
</feature>
<dbReference type="PRINTS" id="PR00795">
    <property type="entry name" value="RYANODINER"/>
</dbReference>
<feature type="transmembrane region" description="Helical" evidence="31">
    <location>
        <begin position="4485"/>
        <end position="4507"/>
    </location>
</feature>
<dbReference type="SUPFAM" id="SSF100909">
    <property type="entry name" value="IP3 receptor type 1 binding core, domain 2"/>
    <property type="match status" value="2"/>
</dbReference>
<dbReference type="InterPro" id="IPR013320">
    <property type="entry name" value="ConA-like_dom_sf"/>
</dbReference>
<proteinExistence type="predicted"/>
<feature type="compositionally biased region" description="Acidic residues" evidence="30">
    <location>
        <begin position="4213"/>
        <end position="4226"/>
    </location>
</feature>
<evidence type="ECO:0000313" key="35">
    <source>
        <dbReference type="Proteomes" id="UP001501920"/>
    </source>
</evidence>
<evidence type="ECO:0000256" key="18">
    <source>
        <dbReference type="ARBA" id="ARBA00023065"/>
    </source>
</evidence>
<name>A0A3B4CG62_PYGNA</name>
<evidence type="ECO:0000256" key="9">
    <source>
        <dbReference type="ARBA" id="ARBA00022723"/>
    </source>
</evidence>
<dbReference type="GO" id="GO:0006941">
    <property type="term" value="P:striated muscle contraction"/>
    <property type="evidence" value="ECO:0007669"/>
    <property type="project" value="TreeGrafter"/>
</dbReference>